<evidence type="ECO:0000256" key="1">
    <source>
        <dbReference type="SAM" id="MobiDB-lite"/>
    </source>
</evidence>
<sequence>MEERMPLMHTCPLGKAPANGLTPHTPAETLKTAQTYARSLTYKFVGNVADKTPGGPRLPPCLLLLSKEKPRGRSRSRSAMRTSNLAKSKPKATSCSRSRSRLRRMDADVDTFHPKSHSQYLNWKPKIPGNTAEHRPYKGGVGGDGLNRGSHYIKS</sequence>
<evidence type="ECO:0000313" key="3">
    <source>
        <dbReference type="Proteomes" id="UP000821837"/>
    </source>
</evidence>
<reference evidence="2" key="2">
    <citation type="submission" date="2021-09" db="EMBL/GenBank/DDBJ databases">
        <authorList>
            <person name="Jia N."/>
            <person name="Wang J."/>
            <person name="Shi W."/>
            <person name="Du L."/>
            <person name="Sun Y."/>
            <person name="Zhan W."/>
            <person name="Jiang J."/>
            <person name="Wang Q."/>
            <person name="Zhang B."/>
            <person name="Ji P."/>
            <person name="Sakyi L.B."/>
            <person name="Cui X."/>
            <person name="Yuan T."/>
            <person name="Jiang B."/>
            <person name="Yang W."/>
            <person name="Lam T.T.-Y."/>
            <person name="Chang Q."/>
            <person name="Ding S."/>
            <person name="Wang X."/>
            <person name="Zhu J."/>
            <person name="Ruan X."/>
            <person name="Zhao L."/>
            <person name="Wei J."/>
            <person name="Que T."/>
            <person name="Du C."/>
            <person name="Cheng J."/>
            <person name="Dai P."/>
            <person name="Han X."/>
            <person name="Huang E."/>
            <person name="Gao Y."/>
            <person name="Liu J."/>
            <person name="Shao H."/>
            <person name="Ye R."/>
            <person name="Li L."/>
            <person name="Wei W."/>
            <person name="Wang X."/>
            <person name="Wang C."/>
            <person name="Huo Q."/>
            <person name="Li W."/>
            <person name="Guo W."/>
            <person name="Chen H."/>
            <person name="Chen S."/>
            <person name="Zhou L."/>
            <person name="Zhou L."/>
            <person name="Ni X."/>
            <person name="Tian J."/>
            <person name="Zhou Y."/>
            <person name="Sheng Y."/>
            <person name="Liu T."/>
            <person name="Pan Y."/>
            <person name="Xia L."/>
            <person name="Li J."/>
            <person name="Zhao F."/>
            <person name="Cao W."/>
        </authorList>
    </citation>
    <scope>NUCLEOTIDE SEQUENCE</scope>
    <source>
        <strain evidence="2">Rsan-2018</strain>
        <tissue evidence="2">Larvae</tissue>
    </source>
</reference>
<feature type="region of interest" description="Disordered" evidence="1">
    <location>
        <begin position="1"/>
        <end position="20"/>
    </location>
</feature>
<evidence type="ECO:0000313" key="2">
    <source>
        <dbReference type="EMBL" id="KAH7968727.1"/>
    </source>
</evidence>
<gene>
    <name evidence="2" type="ORF">HPB52_010845</name>
</gene>
<organism evidence="2 3">
    <name type="scientific">Rhipicephalus sanguineus</name>
    <name type="common">Brown dog tick</name>
    <name type="synonym">Ixodes sanguineus</name>
    <dbReference type="NCBI Taxonomy" id="34632"/>
    <lineage>
        <taxon>Eukaryota</taxon>
        <taxon>Metazoa</taxon>
        <taxon>Ecdysozoa</taxon>
        <taxon>Arthropoda</taxon>
        <taxon>Chelicerata</taxon>
        <taxon>Arachnida</taxon>
        <taxon>Acari</taxon>
        <taxon>Parasitiformes</taxon>
        <taxon>Ixodida</taxon>
        <taxon>Ixodoidea</taxon>
        <taxon>Ixodidae</taxon>
        <taxon>Rhipicephalinae</taxon>
        <taxon>Rhipicephalus</taxon>
        <taxon>Rhipicephalus</taxon>
    </lineage>
</organism>
<feature type="region of interest" description="Disordered" evidence="1">
    <location>
        <begin position="120"/>
        <end position="155"/>
    </location>
</feature>
<name>A0A9D4Q8S3_RHISA</name>
<proteinExistence type="predicted"/>
<comment type="caution">
    <text evidence="2">The sequence shown here is derived from an EMBL/GenBank/DDBJ whole genome shotgun (WGS) entry which is preliminary data.</text>
</comment>
<protein>
    <submittedName>
        <fullName evidence="2">Uncharacterized protein</fullName>
    </submittedName>
</protein>
<accession>A0A9D4Q8S3</accession>
<reference evidence="2" key="1">
    <citation type="journal article" date="2020" name="Cell">
        <title>Large-Scale Comparative Analyses of Tick Genomes Elucidate Their Genetic Diversity and Vector Capacities.</title>
        <authorList>
            <consortium name="Tick Genome and Microbiome Consortium (TIGMIC)"/>
            <person name="Jia N."/>
            <person name="Wang J."/>
            <person name="Shi W."/>
            <person name="Du L."/>
            <person name="Sun Y."/>
            <person name="Zhan W."/>
            <person name="Jiang J.F."/>
            <person name="Wang Q."/>
            <person name="Zhang B."/>
            <person name="Ji P."/>
            <person name="Bell-Sakyi L."/>
            <person name="Cui X.M."/>
            <person name="Yuan T.T."/>
            <person name="Jiang B.G."/>
            <person name="Yang W.F."/>
            <person name="Lam T.T."/>
            <person name="Chang Q.C."/>
            <person name="Ding S.J."/>
            <person name="Wang X.J."/>
            <person name="Zhu J.G."/>
            <person name="Ruan X.D."/>
            <person name="Zhao L."/>
            <person name="Wei J.T."/>
            <person name="Ye R.Z."/>
            <person name="Que T.C."/>
            <person name="Du C.H."/>
            <person name="Zhou Y.H."/>
            <person name="Cheng J.X."/>
            <person name="Dai P.F."/>
            <person name="Guo W.B."/>
            <person name="Han X.H."/>
            <person name="Huang E.J."/>
            <person name="Li L.F."/>
            <person name="Wei W."/>
            <person name="Gao Y.C."/>
            <person name="Liu J.Z."/>
            <person name="Shao H.Z."/>
            <person name="Wang X."/>
            <person name="Wang C.C."/>
            <person name="Yang T.C."/>
            <person name="Huo Q.B."/>
            <person name="Li W."/>
            <person name="Chen H.Y."/>
            <person name="Chen S.E."/>
            <person name="Zhou L.G."/>
            <person name="Ni X.B."/>
            <person name="Tian J.H."/>
            <person name="Sheng Y."/>
            <person name="Liu T."/>
            <person name="Pan Y.S."/>
            <person name="Xia L.Y."/>
            <person name="Li J."/>
            <person name="Zhao F."/>
            <person name="Cao W.C."/>
        </authorList>
    </citation>
    <scope>NUCLEOTIDE SEQUENCE</scope>
    <source>
        <strain evidence="2">Rsan-2018</strain>
    </source>
</reference>
<dbReference type="EMBL" id="JABSTV010001248">
    <property type="protein sequence ID" value="KAH7968727.1"/>
    <property type="molecule type" value="Genomic_DNA"/>
</dbReference>
<dbReference type="AlphaFoldDB" id="A0A9D4Q8S3"/>
<feature type="region of interest" description="Disordered" evidence="1">
    <location>
        <begin position="50"/>
        <end position="104"/>
    </location>
</feature>
<dbReference type="Proteomes" id="UP000821837">
    <property type="component" value="Unassembled WGS sequence"/>
</dbReference>
<keyword evidence="3" id="KW-1185">Reference proteome</keyword>